<dbReference type="InterPro" id="IPR032808">
    <property type="entry name" value="DoxX"/>
</dbReference>
<dbReference type="AlphaFoldDB" id="A0A7H0H7Y8"/>
<evidence type="ECO:0000256" key="4">
    <source>
        <dbReference type="ARBA" id="ARBA00023136"/>
    </source>
</evidence>
<evidence type="ECO:0000256" key="2">
    <source>
        <dbReference type="ARBA" id="ARBA00022692"/>
    </source>
</evidence>
<dbReference type="Pfam" id="PF07681">
    <property type="entry name" value="DoxX"/>
    <property type="match status" value="1"/>
</dbReference>
<sequence length="205" mass="21489">MSLLRFVARSLFASYFVAEGVKAVTKPAEIAPDIERFAGTVSPLLQRALPADLAGYVPVKPEAWARINGAAQIVGGVMFATGLGRRAGALLLAGASAVELTGALPAKDAPEPIKESARPQALRAAGLLGASLLAVLDTQGRPSLAWRADHAVKGTEKKAEELGEDITRSARKAAARTEKKARKLGREARKQAKAFGRKLEAVTAS</sequence>
<protein>
    <submittedName>
        <fullName evidence="6">DoxX family protein</fullName>
    </submittedName>
</protein>
<name>A0A7H0H7Y8_9ACTN</name>
<keyword evidence="4" id="KW-0472">Membrane</keyword>
<dbReference type="GO" id="GO:0016020">
    <property type="term" value="C:membrane"/>
    <property type="evidence" value="ECO:0007669"/>
    <property type="project" value="UniProtKB-SubCell"/>
</dbReference>
<dbReference type="EMBL" id="CP060789">
    <property type="protein sequence ID" value="QNP56654.1"/>
    <property type="molecule type" value="Genomic_DNA"/>
</dbReference>
<keyword evidence="7" id="KW-1185">Reference proteome</keyword>
<feature type="region of interest" description="Disordered" evidence="5">
    <location>
        <begin position="168"/>
        <end position="205"/>
    </location>
</feature>
<keyword evidence="3" id="KW-1133">Transmembrane helix</keyword>
<comment type="subcellular location">
    <subcellularLocation>
        <location evidence="1">Membrane</location>
        <topology evidence="1">Multi-pass membrane protein</topology>
    </subcellularLocation>
</comment>
<keyword evidence="2" id="KW-0812">Transmembrane</keyword>
<accession>A0A7H0H7Y8</accession>
<dbReference type="Proteomes" id="UP000516117">
    <property type="component" value="Chromosome"/>
</dbReference>
<proteinExistence type="predicted"/>
<evidence type="ECO:0000256" key="5">
    <source>
        <dbReference type="SAM" id="MobiDB-lite"/>
    </source>
</evidence>
<evidence type="ECO:0000256" key="1">
    <source>
        <dbReference type="ARBA" id="ARBA00004141"/>
    </source>
</evidence>
<organism evidence="6 7">
    <name type="scientific">Tessaracoccus defluvii</name>
    <dbReference type="NCBI Taxonomy" id="1285901"/>
    <lineage>
        <taxon>Bacteria</taxon>
        <taxon>Bacillati</taxon>
        <taxon>Actinomycetota</taxon>
        <taxon>Actinomycetes</taxon>
        <taxon>Propionibacteriales</taxon>
        <taxon>Propionibacteriaceae</taxon>
        <taxon>Tessaracoccus</taxon>
    </lineage>
</organism>
<evidence type="ECO:0000313" key="6">
    <source>
        <dbReference type="EMBL" id="QNP56654.1"/>
    </source>
</evidence>
<dbReference type="RefSeq" id="WP_187721754.1">
    <property type="nucleotide sequence ID" value="NZ_BAABBL010000002.1"/>
</dbReference>
<dbReference type="KEGG" id="tdf:H9L22_04465"/>
<feature type="compositionally biased region" description="Basic residues" evidence="5">
    <location>
        <begin position="169"/>
        <end position="183"/>
    </location>
</feature>
<evidence type="ECO:0000256" key="3">
    <source>
        <dbReference type="ARBA" id="ARBA00022989"/>
    </source>
</evidence>
<evidence type="ECO:0000313" key="7">
    <source>
        <dbReference type="Proteomes" id="UP000516117"/>
    </source>
</evidence>
<gene>
    <name evidence="6" type="ORF">H9L22_04465</name>
</gene>
<reference evidence="6 7" key="1">
    <citation type="submission" date="2020-08" db="EMBL/GenBank/DDBJ databases">
        <title>Genome sequence of Tessaracoccus defluvii JCM 17540T.</title>
        <authorList>
            <person name="Hyun D.-W."/>
            <person name="Bae J.-W."/>
        </authorList>
    </citation>
    <scope>NUCLEOTIDE SEQUENCE [LARGE SCALE GENOMIC DNA]</scope>
    <source>
        <strain evidence="6 7">JCM 17540</strain>
    </source>
</reference>